<evidence type="ECO:0000313" key="2">
    <source>
        <dbReference type="Proteomes" id="UP000600449"/>
    </source>
</evidence>
<reference evidence="1 2" key="1">
    <citation type="journal article" date="2014" name="Int. J. Syst. Evol. Microbiol.">
        <title>Complete genome sequence of Corynebacterium casei LMG S-19264T (=DSM 44701T), isolated from a smear-ripened cheese.</title>
        <authorList>
            <consortium name="US DOE Joint Genome Institute (JGI-PGF)"/>
            <person name="Walter F."/>
            <person name="Albersmeier A."/>
            <person name="Kalinowski J."/>
            <person name="Ruckert C."/>
        </authorList>
    </citation>
    <scope>NUCLEOTIDE SEQUENCE [LARGE SCALE GENOMIC DNA]</scope>
    <source>
        <strain evidence="1 2">CGMCC 1.9161</strain>
    </source>
</reference>
<dbReference type="AlphaFoldDB" id="A0A917Q4D7"/>
<dbReference type="EMBL" id="BMMF01000002">
    <property type="protein sequence ID" value="GGK21468.1"/>
    <property type="molecule type" value="Genomic_DNA"/>
</dbReference>
<keyword evidence="2" id="KW-1185">Reference proteome</keyword>
<dbReference type="Proteomes" id="UP000600449">
    <property type="component" value="Unassembled WGS sequence"/>
</dbReference>
<protein>
    <submittedName>
        <fullName evidence="1">Uncharacterized protein</fullName>
    </submittedName>
</protein>
<dbReference type="RefSeq" id="WP_188909266.1">
    <property type="nucleotide sequence ID" value="NZ_BMMF01000002.1"/>
</dbReference>
<organism evidence="1 2">
    <name type="scientific">Salinarimonas ramus</name>
    <dbReference type="NCBI Taxonomy" id="690164"/>
    <lineage>
        <taxon>Bacteria</taxon>
        <taxon>Pseudomonadati</taxon>
        <taxon>Pseudomonadota</taxon>
        <taxon>Alphaproteobacteria</taxon>
        <taxon>Hyphomicrobiales</taxon>
        <taxon>Salinarimonadaceae</taxon>
        <taxon>Salinarimonas</taxon>
    </lineage>
</organism>
<sequence length="103" mass="10776">MLDDVKRILVDGPLGVHTAEEFIQACLARAAGPGDTDAVPLFVLARLAQPFCDFYADQALSEATARAFRDRMVATIDACDAAADPAARDAALGNAIREALASA</sequence>
<comment type="caution">
    <text evidence="1">The sequence shown here is derived from an EMBL/GenBank/DDBJ whole genome shotgun (WGS) entry which is preliminary data.</text>
</comment>
<gene>
    <name evidence="1" type="ORF">GCM10011322_05200</name>
</gene>
<proteinExistence type="predicted"/>
<name>A0A917Q4D7_9HYPH</name>
<accession>A0A917Q4D7</accession>
<evidence type="ECO:0000313" key="1">
    <source>
        <dbReference type="EMBL" id="GGK21468.1"/>
    </source>
</evidence>